<protein>
    <submittedName>
        <fullName evidence="1">Uncharacterized protein</fullName>
    </submittedName>
</protein>
<evidence type="ECO:0000313" key="1">
    <source>
        <dbReference type="EMBL" id="GFO20000.1"/>
    </source>
</evidence>
<reference evidence="1 2" key="1">
    <citation type="journal article" date="2021" name="Elife">
        <title>Chloroplast acquisition without the gene transfer in kleptoplastic sea slugs, Plakobranchus ocellatus.</title>
        <authorList>
            <person name="Maeda T."/>
            <person name="Takahashi S."/>
            <person name="Yoshida T."/>
            <person name="Shimamura S."/>
            <person name="Takaki Y."/>
            <person name="Nagai Y."/>
            <person name="Toyoda A."/>
            <person name="Suzuki Y."/>
            <person name="Arimoto A."/>
            <person name="Ishii H."/>
            <person name="Satoh N."/>
            <person name="Nishiyama T."/>
            <person name="Hasebe M."/>
            <person name="Maruyama T."/>
            <person name="Minagawa J."/>
            <person name="Obokata J."/>
            <person name="Shigenobu S."/>
        </authorList>
    </citation>
    <scope>NUCLEOTIDE SEQUENCE [LARGE SCALE GENOMIC DNA]</scope>
</reference>
<comment type="caution">
    <text evidence="1">The sequence shown here is derived from an EMBL/GenBank/DDBJ whole genome shotgun (WGS) entry which is preliminary data.</text>
</comment>
<gene>
    <name evidence="1" type="ORF">PoB_004650500</name>
</gene>
<evidence type="ECO:0000313" key="2">
    <source>
        <dbReference type="Proteomes" id="UP000735302"/>
    </source>
</evidence>
<proteinExistence type="predicted"/>
<name>A0AAV4BKJ0_9GAST</name>
<organism evidence="1 2">
    <name type="scientific">Plakobranchus ocellatus</name>
    <dbReference type="NCBI Taxonomy" id="259542"/>
    <lineage>
        <taxon>Eukaryota</taxon>
        <taxon>Metazoa</taxon>
        <taxon>Spiralia</taxon>
        <taxon>Lophotrochozoa</taxon>
        <taxon>Mollusca</taxon>
        <taxon>Gastropoda</taxon>
        <taxon>Heterobranchia</taxon>
        <taxon>Euthyneura</taxon>
        <taxon>Panpulmonata</taxon>
        <taxon>Sacoglossa</taxon>
        <taxon>Placobranchoidea</taxon>
        <taxon>Plakobranchidae</taxon>
        <taxon>Plakobranchus</taxon>
    </lineage>
</organism>
<keyword evidence="2" id="KW-1185">Reference proteome</keyword>
<dbReference type="EMBL" id="BLXT01005122">
    <property type="protein sequence ID" value="GFO20000.1"/>
    <property type="molecule type" value="Genomic_DNA"/>
</dbReference>
<sequence length="134" mass="15504">MSQESVSSETSDSELLAESKVDPSRATKYYKTVFIDSQEMASTSSAALWTVKEKRCLQEHKTYFRQMIDIVTTAEAEGPQKLPKPPKRKLQDLFADKLGKKKKEDKMTPTEFHNYLQKHIQDMTKSYFEKGFQV</sequence>
<dbReference type="Proteomes" id="UP000735302">
    <property type="component" value="Unassembled WGS sequence"/>
</dbReference>
<dbReference type="AlphaFoldDB" id="A0AAV4BKJ0"/>
<accession>A0AAV4BKJ0</accession>